<evidence type="ECO:0000313" key="3">
    <source>
        <dbReference type="Proteomes" id="UP000186777"/>
    </source>
</evidence>
<proteinExistence type="predicted"/>
<protein>
    <recommendedName>
        <fullName evidence="4">DUF5067 domain-containing protein</fullName>
    </recommendedName>
</protein>
<sequence length="185" mass="20578">MKKLLILLVTLFCCATAFAADADKKPATQEGMNWEISMMPKPSEEEQEQARWSIVVENNVGIYAYDMDSLTFSKVTNGLPDKNIISVLTKTVFTDKDMLKKLNEKYKASLAKKEKVQYCEIVMTFNLQDKTYGVEAMDVYGSKKTLLSHQAKELKFVPVPAGSFAEAMLEVCQQAVAADAQAAAK</sequence>
<name>A0A1Q6R5C7_9FIRM</name>
<feature type="signal peptide" evidence="1">
    <location>
        <begin position="1"/>
        <end position="19"/>
    </location>
</feature>
<keyword evidence="1" id="KW-0732">Signal</keyword>
<comment type="caution">
    <text evidence="2">The sequence shown here is derived from an EMBL/GenBank/DDBJ whole genome shotgun (WGS) entry which is preliminary data.</text>
</comment>
<evidence type="ECO:0000256" key="1">
    <source>
        <dbReference type="SAM" id="SignalP"/>
    </source>
</evidence>
<gene>
    <name evidence="2" type="ORF">BHW43_05720</name>
</gene>
<feature type="chain" id="PRO_5039476985" description="DUF5067 domain-containing protein" evidence="1">
    <location>
        <begin position="20"/>
        <end position="185"/>
    </location>
</feature>
<evidence type="ECO:0000313" key="2">
    <source>
        <dbReference type="EMBL" id="OLA37557.1"/>
    </source>
</evidence>
<accession>A0A1Q6R5C7</accession>
<organism evidence="2 3">
    <name type="scientific">Phascolarctobacterium succinatutens</name>
    <dbReference type="NCBI Taxonomy" id="626940"/>
    <lineage>
        <taxon>Bacteria</taxon>
        <taxon>Bacillati</taxon>
        <taxon>Bacillota</taxon>
        <taxon>Negativicutes</taxon>
        <taxon>Acidaminococcales</taxon>
        <taxon>Acidaminococcaceae</taxon>
        <taxon>Phascolarctobacterium</taxon>
    </lineage>
</organism>
<dbReference type="Proteomes" id="UP000186777">
    <property type="component" value="Unassembled WGS sequence"/>
</dbReference>
<reference evidence="2 3" key="1">
    <citation type="journal article" date="2016" name="Nat. Biotechnol.">
        <title>Measurement of bacterial replication rates in microbial communities.</title>
        <authorList>
            <person name="Brown C.T."/>
            <person name="Olm M.R."/>
            <person name="Thomas B.C."/>
            <person name="Banfield J.F."/>
        </authorList>
    </citation>
    <scope>NUCLEOTIDE SEQUENCE [LARGE SCALE GENOMIC DNA]</scope>
    <source>
        <strain evidence="2">46_33</strain>
    </source>
</reference>
<dbReference type="RefSeq" id="WP_303679842.1">
    <property type="nucleotide sequence ID" value="NZ_CATZZF010000019.1"/>
</dbReference>
<dbReference type="AlphaFoldDB" id="A0A1Q6R5C7"/>
<dbReference type="EMBL" id="MNTG01000029">
    <property type="protein sequence ID" value="OLA37557.1"/>
    <property type="molecule type" value="Genomic_DNA"/>
</dbReference>
<dbReference type="STRING" id="626940.BHW43_05720"/>
<evidence type="ECO:0008006" key="4">
    <source>
        <dbReference type="Google" id="ProtNLM"/>
    </source>
</evidence>